<gene>
    <name evidence="4" type="ordered locus">Dtur_0522</name>
</gene>
<evidence type="ECO:0000259" key="3">
    <source>
        <dbReference type="PROSITE" id="PS51186"/>
    </source>
</evidence>
<evidence type="ECO:0000313" key="4">
    <source>
        <dbReference type="EMBL" id="ACK41815.1"/>
    </source>
</evidence>
<organism evidence="4 5">
    <name type="scientific">Dictyoglomus turgidum (strain DSM 6724 / Z-1310)</name>
    <dbReference type="NCBI Taxonomy" id="515635"/>
    <lineage>
        <taxon>Bacteria</taxon>
        <taxon>Pseudomonadati</taxon>
        <taxon>Dictyoglomota</taxon>
        <taxon>Dictyoglomia</taxon>
        <taxon>Dictyoglomales</taxon>
        <taxon>Dictyoglomaceae</taxon>
        <taxon>Dictyoglomus</taxon>
    </lineage>
</organism>
<accession>B8DZ82</accession>
<dbReference type="EMBL" id="CP001251">
    <property type="protein sequence ID" value="ACK41815.1"/>
    <property type="molecule type" value="Genomic_DNA"/>
</dbReference>
<reference evidence="5" key="1">
    <citation type="journal article" date="2016" name="Front. Microbiol.">
        <title>The complete genome sequence of hyperthermophile Dictyoglomus turgidum DSM 6724 reveals a specialized carbohydrate fermentor.</title>
        <authorList>
            <person name="Brumm P.J."/>
            <person name="Gowda K."/>
            <person name="Robb F.T."/>
            <person name="Mead D.A."/>
        </authorList>
    </citation>
    <scope>NUCLEOTIDE SEQUENCE [LARGE SCALE GENOMIC DNA]</scope>
    <source>
        <strain evidence="5">DSM 6724 / Z-1310</strain>
    </source>
</reference>
<dbReference type="KEGG" id="dtu:Dtur_0522"/>
<dbReference type="SUPFAM" id="SSF55718">
    <property type="entry name" value="SCP-like"/>
    <property type="match status" value="1"/>
</dbReference>
<dbReference type="InterPro" id="IPR051554">
    <property type="entry name" value="Acetyltransferase_Eis"/>
</dbReference>
<dbReference type="InterPro" id="IPR041380">
    <property type="entry name" value="Acetyltransf_17"/>
</dbReference>
<sequence length="387" mass="45536">MEIIRLNPSYMDELIELWSQSFAFPYEQVSTWVNEKSIRNCIGAIENNRLVSALNIIPMEGYVRGELFSFSGIGGVATFPEKRGKNYVHYLLKESIRISKESGSAFSSLYPFSFEFYRNFGWELGGFQKRYKIKTYSIPKFSEMEKVKRIPLEDWKIIKPVYDKHSKNFSGTIKRTEERWESIIFRTRTLTYLYIYEDKDIEGYLLYSVEKTNINKVVVREMICLNNSAYRGFLSLFSRQAMTIEEVEWTVPLNDLLPFILPNPRGECLVEPTFMIRVIDVEKALSSLKYDENIKDKIVIKIKDEHANWNHGIWEIEIENGKVKLEKKENLEPEIELNINILSQIIAGTISSQKAYELGYIEVNNFNSLHKFNNLFPEYPTFCWDYF</sequence>
<dbReference type="InterPro" id="IPR025559">
    <property type="entry name" value="Eis_dom"/>
</dbReference>
<dbReference type="Pfam" id="PF13527">
    <property type="entry name" value="Acetyltransf_9"/>
    <property type="match status" value="1"/>
</dbReference>
<proteinExistence type="predicted"/>
<name>B8DZ82_DICTD</name>
<dbReference type="InterPro" id="IPR000182">
    <property type="entry name" value="GNAT_dom"/>
</dbReference>
<dbReference type="SUPFAM" id="SSF55729">
    <property type="entry name" value="Acyl-CoA N-acyltransferases (Nat)"/>
    <property type="match status" value="1"/>
</dbReference>
<dbReference type="AlphaFoldDB" id="B8DZ82"/>
<dbReference type="STRING" id="515635.Dtur_0522"/>
<evidence type="ECO:0000256" key="2">
    <source>
        <dbReference type="ARBA" id="ARBA00023315"/>
    </source>
</evidence>
<dbReference type="Pfam" id="PF13530">
    <property type="entry name" value="SCP2_2"/>
    <property type="match status" value="1"/>
</dbReference>
<dbReference type="InParanoid" id="B8DZ82"/>
<protein>
    <recommendedName>
        <fullName evidence="3">N-acetyltransferase domain-containing protein</fullName>
    </recommendedName>
</protein>
<dbReference type="Pfam" id="PF17668">
    <property type="entry name" value="Acetyltransf_17"/>
    <property type="match status" value="1"/>
</dbReference>
<dbReference type="FunFam" id="3.30.1050.10:FF:000008">
    <property type="entry name" value="N-acetyltransferase Eis"/>
    <property type="match status" value="1"/>
</dbReference>
<dbReference type="OrthoDB" id="9768284at2"/>
<dbReference type="PROSITE" id="PS51186">
    <property type="entry name" value="GNAT"/>
    <property type="match status" value="1"/>
</dbReference>
<evidence type="ECO:0000256" key="1">
    <source>
        <dbReference type="ARBA" id="ARBA00022679"/>
    </source>
</evidence>
<dbReference type="EnsemblBacteria" id="ACK41815">
    <property type="protein sequence ID" value="ACK41815"/>
    <property type="gene ID" value="Dtur_0522"/>
</dbReference>
<feature type="domain" description="N-acetyltransferase" evidence="3">
    <location>
        <begin position="1"/>
        <end position="145"/>
    </location>
</feature>
<dbReference type="GO" id="GO:0034069">
    <property type="term" value="F:aminoglycoside N-acetyltransferase activity"/>
    <property type="evidence" value="ECO:0000318"/>
    <property type="project" value="GO_Central"/>
</dbReference>
<dbReference type="Gene3D" id="3.30.1050.10">
    <property type="entry name" value="SCP2 sterol-binding domain"/>
    <property type="match status" value="1"/>
</dbReference>
<dbReference type="GO" id="GO:0030649">
    <property type="term" value="P:aminoglycoside antibiotic catabolic process"/>
    <property type="evidence" value="ECO:0000318"/>
    <property type="project" value="GO_Central"/>
</dbReference>
<dbReference type="HOGENOM" id="CLU_050659_1_1_0"/>
<keyword evidence="2" id="KW-0012">Acyltransferase</keyword>
<evidence type="ECO:0000313" key="5">
    <source>
        <dbReference type="Proteomes" id="UP000007719"/>
    </source>
</evidence>
<dbReference type="Proteomes" id="UP000007719">
    <property type="component" value="Chromosome"/>
</dbReference>
<dbReference type="Gene3D" id="3.40.630.30">
    <property type="match status" value="2"/>
</dbReference>
<keyword evidence="5" id="KW-1185">Reference proteome</keyword>
<dbReference type="eggNOG" id="COG4552">
    <property type="taxonomic scope" value="Bacteria"/>
</dbReference>
<dbReference type="PANTHER" id="PTHR37817:SF1">
    <property type="entry name" value="N-ACETYLTRANSFERASE EIS"/>
    <property type="match status" value="1"/>
</dbReference>
<dbReference type="InterPro" id="IPR016181">
    <property type="entry name" value="Acyl_CoA_acyltransferase"/>
</dbReference>
<dbReference type="InterPro" id="IPR036527">
    <property type="entry name" value="SCP2_sterol-bd_dom_sf"/>
</dbReference>
<keyword evidence="1" id="KW-0808">Transferase</keyword>
<dbReference type="RefSeq" id="WP_012582900.1">
    <property type="nucleotide sequence ID" value="NC_011661.1"/>
</dbReference>
<dbReference type="PANTHER" id="PTHR37817">
    <property type="entry name" value="N-ACETYLTRANSFERASE EIS"/>
    <property type="match status" value="1"/>
</dbReference>